<dbReference type="GO" id="GO:0005886">
    <property type="term" value="C:plasma membrane"/>
    <property type="evidence" value="ECO:0007669"/>
    <property type="project" value="TreeGrafter"/>
</dbReference>
<dbReference type="PANTHER" id="PTHR11216">
    <property type="entry name" value="EH DOMAIN"/>
    <property type="match status" value="1"/>
</dbReference>
<dbReference type="Gene3D" id="1.10.238.10">
    <property type="entry name" value="EF-hand"/>
    <property type="match status" value="1"/>
</dbReference>
<feature type="domain" description="EH" evidence="3">
    <location>
        <begin position="15"/>
        <end position="103"/>
    </location>
</feature>
<dbReference type="CDD" id="cd00052">
    <property type="entry name" value="EH"/>
    <property type="match status" value="1"/>
</dbReference>
<evidence type="ECO:0000256" key="1">
    <source>
        <dbReference type="ARBA" id="ARBA00022837"/>
    </source>
</evidence>
<reference evidence="4 5" key="1">
    <citation type="submission" date="2021-06" db="EMBL/GenBank/DDBJ databases">
        <title>Caerostris extrusa draft genome.</title>
        <authorList>
            <person name="Kono N."/>
            <person name="Arakawa K."/>
        </authorList>
    </citation>
    <scope>NUCLEOTIDE SEQUENCE [LARGE SCALE GENOMIC DNA]</scope>
</reference>
<comment type="caution">
    <text evidence="4">The sequence shown here is derived from an EMBL/GenBank/DDBJ whole genome shotgun (WGS) entry which is preliminary data.</text>
</comment>
<sequence>MHLASGDIWKIRPEAKLKYDEKFFQLKPINGYITGEQAKNLFLMSGLPPQILAHSRALADRDADGKMDCGEFAVAMHLIEMKLKGFDIPKTLPPSMAAPAPAIIPNVPVYRASVPIVPPASVGNLVGGFGRSGSPVDKPQRSTSVSSQDSPTGVPLL</sequence>
<feature type="compositionally biased region" description="Polar residues" evidence="2">
    <location>
        <begin position="141"/>
        <end position="151"/>
    </location>
</feature>
<dbReference type="InterPro" id="IPR018247">
    <property type="entry name" value="EF_Hand_1_Ca_BS"/>
</dbReference>
<evidence type="ECO:0000313" key="5">
    <source>
        <dbReference type="Proteomes" id="UP001054945"/>
    </source>
</evidence>
<organism evidence="4 5">
    <name type="scientific">Caerostris extrusa</name>
    <name type="common">Bark spider</name>
    <name type="synonym">Caerostris bankana</name>
    <dbReference type="NCBI Taxonomy" id="172846"/>
    <lineage>
        <taxon>Eukaryota</taxon>
        <taxon>Metazoa</taxon>
        <taxon>Ecdysozoa</taxon>
        <taxon>Arthropoda</taxon>
        <taxon>Chelicerata</taxon>
        <taxon>Arachnida</taxon>
        <taxon>Araneae</taxon>
        <taxon>Araneomorphae</taxon>
        <taxon>Entelegynae</taxon>
        <taxon>Araneoidea</taxon>
        <taxon>Araneidae</taxon>
        <taxon>Caerostris</taxon>
    </lineage>
</organism>
<name>A0AAV4Y4R6_CAEEX</name>
<feature type="region of interest" description="Disordered" evidence="2">
    <location>
        <begin position="131"/>
        <end position="157"/>
    </location>
</feature>
<dbReference type="GO" id="GO:0016197">
    <property type="term" value="P:endosomal transport"/>
    <property type="evidence" value="ECO:0007669"/>
    <property type="project" value="TreeGrafter"/>
</dbReference>
<evidence type="ECO:0000256" key="2">
    <source>
        <dbReference type="SAM" id="MobiDB-lite"/>
    </source>
</evidence>
<evidence type="ECO:0000259" key="3">
    <source>
        <dbReference type="PROSITE" id="PS50031"/>
    </source>
</evidence>
<accession>A0AAV4Y4R6</accession>
<dbReference type="InterPro" id="IPR011992">
    <property type="entry name" value="EF-hand-dom_pair"/>
</dbReference>
<dbReference type="GO" id="GO:0005737">
    <property type="term" value="C:cytoplasm"/>
    <property type="evidence" value="ECO:0007669"/>
    <property type="project" value="TreeGrafter"/>
</dbReference>
<dbReference type="PROSITE" id="PS50031">
    <property type="entry name" value="EH"/>
    <property type="match status" value="1"/>
</dbReference>
<gene>
    <name evidence="4" type="primary">Itsn1</name>
    <name evidence="4" type="ORF">CEXT_176621</name>
</gene>
<proteinExistence type="predicted"/>
<dbReference type="Proteomes" id="UP001054945">
    <property type="component" value="Unassembled WGS sequence"/>
</dbReference>
<dbReference type="PROSITE" id="PS00018">
    <property type="entry name" value="EF_HAND_1"/>
    <property type="match status" value="1"/>
</dbReference>
<evidence type="ECO:0000313" key="4">
    <source>
        <dbReference type="EMBL" id="GIZ02232.1"/>
    </source>
</evidence>
<protein>
    <submittedName>
        <fullName evidence="4">Intersectin-1</fullName>
    </submittedName>
</protein>
<dbReference type="PANTHER" id="PTHR11216:SF170">
    <property type="entry name" value="DYNAMIN ASSOCIATED PROTEIN 160, ISOFORM D"/>
    <property type="match status" value="1"/>
</dbReference>
<dbReference type="InterPro" id="IPR000261">
    <property type="entry name" value="EH_dom"/>
</dbReference>
<dbReference type="SUPFAM" id="SSF47473">
    <property type="entry name" value="EF-hand"/>
    <property type="match status" value="1"/>
</dbReference>
<dbReference type="AlphaFoldDB" id="A0AAV4Y4R6"/>
<dbReference type="Pfam" id="PF12763">
    <property type="entry name" value="EH"/>
    <property type="match status" value="1"/>
</dbReference>
<dbReference type="EMBL" id="BPLR01001420">
    <property type="protein sequence ID" value="GIZ02232.1"/>
    <property type="molecule type" value="Genomic_DNA"/>
</dbReference>
<keyword evidence="1" id="KW-0106">Calcium</keyword>
<keyword evidence="5" id="KW-1185">Reference proteome</keyword>
<dbReference type="GO" id="GO:0006897">
    <property type="term" value="P:endocytosis"/>
    <property type="evidence" value="ECO:0007669"/>
    <property type="project" value="TreeGrafter"/>
</dbReference>
<dbReference type="SMART" id="SM00027">
    <property type="entry name" value="EH"/>
    <property type="match status" value="1"/>
</dbReference>